<dbReference type="RefSeq" id="WP_013170620.1">
    <property type="nucleotide sequence ID" value="NC_014218.1"/>
</dbReference>
<dbReference type="Gene3D" id="1.10.287.130">
    <property type="match status" value="1"/>
</dbReference>
<dbReference type="Gene3D" id="3.30.565.10">
    <property type="entry name" value="Histidine kinase-like ATPase, C-terminal domain"/>
    <property type="match status" value="1"/>
</dbReference>
<protein>
    <recommendedName>
        <fullName evidence="3">histidine kinase</fullName>
        <ecNumber evidence="3">2.7.13.3</ecNumber>
    </recommendedName>
</protein>
<evidence type="ECO:0000256" key="6">
    <source>
        <dbReference type="ARBA" id="ARBA00022692"/>
    </source>
</evidence>
<dbReference type="Pfam" id="PF02518">
    <property type="entry name" value="HATPase_c"/>
    <property type="match status" value="1"/>
</dbReference>
<dbReference type="HOGENOM" id="CLU_000445_89_28_11"/>
<feature type="transmembrane region" description="Helical" evidence="11">
    <location>
        <begin position="126"/>
        <end position="148"/>
    </location>
</feature>
<feature type="domain" description="HAMP" evidence="13">
    <location>
        <begin position="153"/>
        <end position="205"/>
    </location>
</feature>
<evidence type="ECO:0000313" key="15">
    <source>
        <dbReference type="Proteomes" id="UP000000376"/>
    </source>
</evidence>
<dbReference type="PROSITE" id="PS50109">
    <property type="entry name" value="HIS_KIN"/>
    <property type="match status" value="1"/>
</dbReference>
<evidence type="ECO:0000313" key="14">
    <source>
        <dbReference type="EMBL" id="ADH93130.1"/>
    </source>
</evidence>
<keyword evidence="6 11" id="KW-0812">Transmembrane</keyword>
<dbReference type="KEGG" id="ahe:Arch_1428"/>
<reference evidence="14 15" key="1">
    <citation type="journal article" date="2010" name="Stand. Genomic Sci.">
        <title>Complete genome sequence of Arcanobacterium haemolyticum type strain (11018).</title>
        <authorList>
            <person name="Yasawong M."/>
            <person name="Teshima H."/>
            <person name="Lapidus A."/>
            <person name="Nolan M."/>
            <person name="Lucas S."/>
            <person name="Glavina Del Rio T."/>
            <person name="Tice H."/>
            <person name="Cheng J."/>
            <person name="Bruce D."/>
            <person name="Detter C."/>
            <person name="Tapia R."/>
            <person name="Han C."/>
            <person name="Goodwin L."/>
            <person name="Pitluck S."/>
            <person name="Liolios K."/>
            <person name="Ivanova N."/>
            <person name="Mavromatis K."/>
            <person name="Mikhailova N."/>
            <person name="Pati A."/>
            <person name="Chen A."/>
            <person name="Palaniappan K."/>
            <person name="Land M."/>
            <person name="Hauser L."/>
            <person name="Chang Y."/>
            <person name="Jeffries C."/>
            <person name="Rohde M."/>
            <person name="Sikorski J."/>
            <person name="Pukall R."/>
            <person name="Goker M."/>
            <person name="Woyke T."/>
            <person name="Bristow J."/>
            <person name="Eisen J."/>
            <person name="Markowitz V."/>
            <person name="Hugenholtz P."/>
            <person name="Kyrpides N."/>
            <person name="Klenk H."/>
        </authorList>
    </citation>
    <scope>NUCLEOTIDE SEQUENCE [LARGE SCALE GENOMIC DNA]</scope>
    <source>
        <strain evidence="15">ATCC 9345 / DSM 20595 / CCUG 17215 / LMG 16163 / NBRC 15585 / NCTC 8452 / 11018</strain>
    </source>
</reference>
<evidence type="ECO:0000256" key="11">
    <source>
        <dbReference type="SAM" id="Phobius"/>
    </source>
</evidence>
<dbReference type="eggNOG" id="COG4191">
    <property type="taxonomic scope" value="Bacteria"/>
</dbReference>
<dbReference type="GO" id="GO:0005886">
    <property type="term" value="C:plasma membrane"/>
    <property type="evidence" value="ECO:0007669"/>
    <property type="project" value="UniProtKB-SubCell"/>
</dbReference>
<dbReference type="STRING" id="644284.Arch_1428"/>
<comment type="subcellular location">
    <subcellularLocation>
        <location evidence="2">Cell membrane</location>
    </subcellularLocation>
</comment>
<dbReference type="CDD" id="cd00082">
    <property type="entry name" value="HisKA"/>
    <property type="match status" value="1"/>
</dbReference>
<dbReference type="SMART" id="SM00388">
    <property type="entry name" value="HisKA"/>
    <property type="match status" value="1"/>
</dbReference>
<keyword evidence="15" id="KW-1185">Reference proteome</keyword>
<dbReference type="PROSITE" id="PS50885">
    <property type="entry name" value="HAMP"/>
    <property type="match status" value="1"/>
</dbReference>
<gene>
    <name evidence="14" type="ordered locus">Arch_1428</name>
</gene>
<dbReference type="InterPro" id="IPR003661">
    <property type="entry name" value="HisK_dim/P_dom"/>
</dbReference>
<organism evidence="14 15">
    <name type="scientific">Arcanobacterium haemolyticum (strain ATCC 9345 / DSM 20595 / CCM 5947 / CCUG 17215 / LMG 16163 / NBRC 15585 / NCTC 8452 / 11018)</name>
    <dbReference type="NCBI Taxonomy" id="644284"/>
    <lineage>
        <taxon>Bacteria</taxon>
        <taxon>Bacillati</taxon>
        <taxon>Actinomycetota</taxon>
        <taxon>Actinomycetes</taxon>
        <taxon>Actinomycetales</taxon>
        <taxon>Actinomycetaceae</taxon>
        <taxon>Arcanobacterium</taxon>
    </lineage>
</organism>
<evidence type="ECO:0000259" key="12">
    <source>
        <dbReference type="PROSITE" id="PS50109"/>
    </source>
</evidence>
<dbReference type="InterPro" id="IPR003660">
    <property type="entry name" value="HAMP_dom"/>
</dbReference>
<dbReference type="InterPro" id="IPR036890">
    <property type="entry name" value="HATPase_C_sf"/>
</dbReference>
<feature type="domain" description="Histidine kinase" evidence="12">
    <location>
        <begin position="213"/>
        <end position="414"/>
    </location>
</feature>
<evidence type="ECO:0000256" key="2">
    <source>
        <dbReference type="ARBA" id="ARBA00004236"/>
    </source>
</evidence>
<name>D7BKF0_ARCHD</name>
<dbReference type="InterPro" id="IPR050428">
    <property type="entry name" value="TCS_sensor_his_kinase"/>
</dbReference>
<evidence type="ECO:0000256" key="3">
    <source>
        <dbReference type="ARBA" id="ARBA00012438"/>
    </source>
</evidence>
<dbReference type="SMART" id="SM00304">
    <property type="entry name" value="HAMP"/>
    <property type="match status" value="1"/>
</dbReference>
<dbReference type="OrthoDB" id="5499837at2"/>
<comment type="catalytic activity">
    <reaction evidence="1">
        <text>ATP + protein L-histidine = ADP + protein N-phospho-L-histidine.</text>
        <dbReference type="EC" id="2.7.13.3"/>
    </reaction>
</comment>
<dbReference type="SMART" id="SM00387">
    <property type="entry name" value="HATPase_c"/>
    <property type="match status" value="1"/>
</dbReference>
<keyword evidence="10 11" id="KW-0472">Membrane</keyword>
<dbReference type="GO" id="GO:0000155">
    <property type="term" value="F:phosphorelay sensor kinase activity"/>
    <property type="evidence" value="ECO:0007669"/>
    <property type="project" value="InterPro"/>
</dbReference>
<dbReference type="Proteomes" id="UP000000376">
    <property type="component" value="Chromosome"/>
</dbReference>
<dbReference type="InterPro" id="IPR005467">
    <property type="entry name" value="His_kinase_dom"/>
</dbReference>
<keyword evidence="8 11" id="KW-1133">Transmembrane helix</keyword>
<dbReference type="InterPro" id="IPR004358">
    <property type="entry name" value="Sig_transdc_His_kin-like_C"/>
</dbReference>
<keyword evidence="4" id="KW-0597">Phosphoprotein</keyword>
<dbReference type="Pfam" id="PF00512">
    <property type="entry name" value="HisKA"/>
    <property type="match status" value="1"/>
</dbReference>
<dbReference type="InterPro" id="IPR036097">
    <property type="entry name" value="HisK_dim/P_sf"/>
</dbReference>
<evidence type="ECO:0000259" key="13">
    <source>
        <dbReference type="PROSITE" id="PS50885"/>
    </source>
</evidence>
<dbReference type="EMBL" id="CP002045">
    <property type="protein sequence ID" value="ADH93130.1"/>
    <property type="molecule type" value="Genomic_DNA"/>
</dbReference>
<evidence type="ECO:0000256" key="5">
    <source>
        <dbReference type="ARBA" id="ARBA00022679"/>
    </source>
</evidence>
<evidence type="ECO:0000256" key="9">
    <source>
        <dbReference type="ARBA" id="ARBA00023012"/>
    </source>
</evidence>
<evidence type="ECO:0000256" key="10">
    <source>
        <dbReference type="ARBA" id="ARBA00023136"/>
    </source>
</evidence>
<keyword evidence="7 14" id="KW-0418">Kinase</keyword>
<dbReference type="EC" id="2.7.13.3" evidence="3"/>
<keyword evidence="5" id="KW-0808">Transferase</keyword>
<sequence length="438" mass="47083">MRQRAVALVTVAVGVAVLFLAIPGMLLGSYLIWKDAETSVEIRSQAVVEIVGRLEQNKSKVWINLLDSLAESSHLSGVHISVVYPDGQTVESTSPVAPSRFELRRFTTQGSLVTISAPRSAALHNIVQLIAGAVALVLAAFTVGAWVARRRARTLSDPLILLAATAEQIGAGQVRPRMSLSGIEEIDLVYQELERTASRMAGRIAAERQFAADAAHQLRTPLTALSMRIEEIQFLADDSEVATEAERALEQIDRLSGVVTELMRKSSTGVGGTTEAVNLRDVCEQQHHEWATIFRKAHRTLVLAEGDYNPVLATPGSLAQILATLIENSLKYGAGTTTITPIKSGRMVNIKVRDEGLGVPDELADSIFLKGVSGGGSTGIGLAVARELASNDGGRLELTARKPAEFTLTLAAVPHQLDPSRVVPRGAVISMSSRRRRR</sequence>
<accession>D7BKF0</accession>
<dbReference type="PANTHER" id="PTHR45436">
    <property type="entry name" value="SENSOR HISTIDINE KINASE YKOH"/>
    <property type="match status" value="1"/>
</dbReference>
<proteinExistence type="predicted"/>
<dbReference type="PRINTS" id="PR00344">
    <property type="entry name" value="BCTRLSENSOR"/>
</dbReference>
<feature type="transmembrane region" description="Helical" evidence="11">
    <location>
        <begin position="7"/>
        <end position="33"/>
    </location>
</feature>
<evidence type="ECO:0000256" key="7">
    <source>
        <dbReference type="ARBA" id="ARBA00022777"/>
    </source>
</evidence>
<dbReference type="InterPro" id="IPR003594">
    <property type="entry name" value="HATPase_dom"/>
</dbReference>
<dbReference type="PANTHER" id="PTHR45436:SF5">
    <property type="entry name" value="SENSOR HISTIDINE KINASE TRCS"/>
    <property type="match status" value="1"/>
</dbReference>
<evidence type="ECO:0000256" key="1">
    <source>
        <dbReference type="ARBA" id="ARBA00000085"/>
    </source>
</evidence>
<evidence type="ECO:0000256" key="8">
    <source>
        <dbReference type="ARBA" id="ARBA00022989"/>
    </source>
</evidence>
<dbReference type="SUPFAM" id="SSF47384">
    <property type="entry name" value="Homodimeric domain of signal transducing histidine kinase"/>
    <property type="match status" value="1"/>
</dbReference>
<keyword evidence="9" id="KW-0902">Two-component regulatory system</keyword>
<evidence type="ECO:0000256" key="4">
    <source>
        <dbReference type="ARBA" id="ARBA00022553"/>
    </source>
</evidence>
<dbReference type="SUPFAM" id="SSF55874">
    <property type="entry name" value="ATPase domain of HSP90 chaperone/DNA topoisomerase II/histidine kinase"/>
    <property type="match status" value="1"/>
</dbReference>
<dbReference type="AlphaFoldDB" id="D7BKF0"/>